<organism evidence="2 3">
    <name type="scientific">Ponticaulis profundi</name>
    <dbReference type="NCBI Taxonomy" id="2665222"/>
    <lineage>
        <taxon>Bacteria</taxon>
        <taxon>Pseudomonadati</taxon>
        <taxon>Pseudomonadota</taxon>
        <taxon>Alphaproteobacteria</taxon>
        <taxon>Hyphomonadales</taxon>
        <taxon>Hyphomonadaceae</taxon>
        <taxon>Ponticaulis</taxon>
    </lineage>
</organism>
<dbReference type="Proteomes" id="UP001596303">
    <property type="component" value="Unassembled WGS sequence"/>
</dbReference>
<comment type="caution">
    <text evidence="2">The sequence shown here is derived from an EMBL/GenBank/DDBJ whole genome shotgun (WGS) entry which is preliminary data.</text>
</comment>
<keyword evidence="1" id="KW-1133">Transmembrane helix</keyword>
<accession>A0ABW1S998</accession>
<proteinExistence type="predicted"/>
<evidence type="ECO:0000313" key="3">
    <source>
        <dbReference type="Proteomes" id="UP001596303"/>
    </source>
</evidence>
<protein>
    <recommendedName>
        <fullName evidence="4">DUF1254 domain-containing protein</fullName>
    </recommendedName>
</protein>
<name>A0ABW1S998_9PROT</name>
<sequence length="143" mass="16640">MWDILFRFAMLIYGTAFAAGLLGFMSWRHGHRWRRLATFYPGNNKEVGERFHMESIFLYADHEVYNHHQGTVIVTIAEDGIGLRMMLPLNALYPPIFIPASDIRLVQENWLLMGPVCQMRFRQCPELNLVMPGRPGDRLLANY</sequence>
<dbReference type="RefSeq" id="WP_377378218.1">
    <property type="nucleotide sequence ID" value="NZ_JBHSSW010000009.1"/>
</dbReference>
<keyword evidence="1" id="KW-0812">Transmembrane</keyword>
<keyword evidence="1" id="KW-0472">Membrane</keyword>
<keyword evidence="3" id="KW-1185">Reference proteome</keyword>
<reference evidence="3" key="1">
    <citation type="journal article" date="2019" name="Int. J. Syst. Evol. Microbiol.">
        <title>The Global Catalogue of Microorganisms (GCM) 10K type strain sequencing project: providing services to taxonomists for standard genome sequencing and annotation.</title>
        <authorList>
            <consortium name="The Broad Institute Genomics Platform"/>
            <consortium name="The Broad Institute Genome Sequencing Center for Infectious Disease"/>
            <person name="Wu L."/>
            <person name="Ma J."/>
        </authorList>
    </citation>
    <scope>NUCLEOTIDE SEQUENCE [LARGE SCALE GENOMIC DNA]</scope>
    <source>
        <strain evidence="3">CGMCC-1.15741</strain>
    </source>
</reference>
<feature type="transmembrane region" description="Helical" evidence="1">
    <location>
        <begin position="6"/>
        <end position="27"/>
    </location>
</feature>
<gene>
    <name evidence="2" type="ORF">ACFQDM_08865</name>
</gene>
<dbReference type="EMBL" id="JBHSSW010000009">
    <property type="protein sequence ID" value="MFC6198188.1"/>
    <property type="molecule type" value="Genomic_DNA"/>
</dbReference>
<evidence type="ECO:0000256" key="1">
    <source>
        <dbReference type="SAM" id="Phobius"/>
    </source>
</evidence>
<evidence type="ECO:0008006" key="4">
    <source>
        <dbReference type="Google" id="ProtNLM"/>
    </source>
</evidence>
<evidence type="ECO:0000313" key="2">
    <source>
        <dbReference type="EMBL" id="MFC6198188.1"/>
    </source>
</evidence>